<reference evidence="2 3" key="1">
    <citation type="submission" date="2024-06" db="EMBL/GenBank/DDBJ databases">
        <title>Sorghum-associated microbial communities from plants grown in Nebraska, USA.</title>
        <authorList>
            <person name="Schachtman D."/>
        </authorList>
    </citation>
    <scope>NUCLEOTIDE SEQUENCE [LARGE SCALE GENOMIC DNA]</scope>
    <source>
        <strain evidence="2 3">2709</strain>
    </source>
</reference>
<feature type="compositionally biased region" description="Basic and acidic residues" evidence="1">
    <location>
        <begin position="104"/>
        <end position="121"/>
    </location>
</feature>
<organism evidence="2 3">
    <name type="scientific">Ottowia thiooxydans</name>
    <dbReference type="NCBI Taxonomy" id="219182"/>
    <lineage>
        <taxon>Bacteria</taxon>
        <taxon>Pseudomonadati</taxon>
        <taxon>Pseudomonadota</taxon>
        <taxon>Betaproteobacteria</taxon>
        <taxon>Burkholderiales</taxon>
        <taxon>Comamonadaceae</taxon>
        <taxon>Ottowia</taxon>
    </lineage>
</organism>
<comment type="caution">
    <text evidence="2">The sequence shown here is derived from an EMBL/GenBank/DDBJ whole genome shotgun (WGS) entry which is preliminary data.</text>
</comment>
<name>A0ABV2Q2Z1_9BURK</name>
<proteinExistence type="predicted"/>
<feature type="region of interest" description="Disordered" evidence="1">
    <location>
        <begin position="1"/>
        <end position="30"/>
    </location>
</feature>
<evidence type="ECO:0000313" key="3">
    <source>
        <dbReference type="Proteomes" id="UP001549320"/>
    </source>
</evidence>
<feature type="region of interest" description="Disordered" evidence="1">
    <location>
        <begin position="102"/>
        <end position="126"/>
    </location>
</feature>
<feature type="compositionally biased region" description="Pro residues" evidence="1">
    <location>
        <begin position="1"/>
        <end position="15"/>
    </location>
</feature>
<sequence length="193" mass="21346">MRPAAQPPSFGPPKEPGARKGGPTVRVPALRYGQPPVLVPKAVRQNSRRSLRSLCSDSCRKLVHEARASCSALARLGHCAPRHVQRGGTPTRAIASLGPRITSRWRDDPVPSSPRRRESRVNRHGIPRSLRLPGNCVKPISHARCWPRNRPRGSSCQYPVLLARKSTPRTALRMRTSANWDIEAGPRVPISHL</sequence>
<evidence type="ECO:0000313" key="2">
    <source>
        <dbReference type="EMBL" id="MET4575208.1"/>
    </source>
</evidence>
<dbReference type="Proteomes" id="UP001549320">
    <property type="component" value="Unassembled WGS sequence"/>
</dbReference>
<gene>
    <name evidence="2" type="ORF">ABIE13_000305</name>
</gene>
<protein>
    <submittedName>
        <fullName evidence="2">Uncharacterized protein</fullName>
    </submittedName>
</protein>
<keyword evidence="3" id="KW-1185">Reference proteome</keyword>
<accession>A0ABV2Q2Z1</accession>
<evidence type="ECO:0000256" key="1">
    <source>
        <dbReference type="SAM" id="MobiDB-lite"/>
    </source>
</evidence>
<dbReference type="EMBL" id="JBEPSH010000001">
    <property type="protein sequence ID" value="MET4575208.1"/>
    <property type="molecule type" value="Genomic_DNA"/>
</dbReference>